<name>A0A804Q1P7_MAIZE</name>
<proteinExistence type="predicted"/>
<evidence type="ECO:0000313" key="2">
    <source>
        <dbReference type="EnsemblPlants" id="Zm00001eb292120_P001"/>
    </source>
</evidence>
<evidence type="ECO:0000256" key="1">
    <source>
        <dbReference type="SAM" id="SignalP"/>
    </source>
</evidence>
<reference evidence="2" key="3">
    <citation type="submission" date="2021-05" db="UniProtKB">
        <authorList>
            <consortium name="EnsemblPlants"/>
        </authorList>
    </citation>
    <scope>IDENTIFICATION</scope>
    <source>
        <strain evidence="2">cv. B73</strain>
    </source>
</reference>
<dbReference type="Proteomes" id="UP000007305">
    <property type="component" value="Chromosome 6"/>
</dbReference>
<reference evidence="3" key="1">
    <citation type="journal article" date="2009" name="Science">
        <title>The B73 maize genome: complexity, diversity, and dynamics.</title>
        <authorList>
            <person name="Schnable P.S."/>
            <person name="Ware D."/>
            <person name="Fulton R.S."/>
            <person name="Stein J.C."/>
            <person name="Wei F."/>
            <person name="Pasternak S."/>
            <person name="Liang C."/>
            <person name="Zhang J."/>
            <person name="Fulton L."/>
            <person name="Graves T.A."/>
            <person name="Minx P."/>
            <person name="Reily A.D."/>
            <person name="Courtney L."/>
            <person name="Kruchowski S.S."/>
            <person name="Tomlinson C."/>
            <person name="Strong C."/>
            <person name="Delehaunty K."/>
            <person name="Fronick C."/>
            <person name="Courtney B."/>
            <person name="Rock S.M."/>
            <person name="Belter E."/>
            <person name="Du F."/>
            <person name="Kim K."/>
            <person name="Abbott R.M."/>
            <person name="Cotton M."/>
            <person name="Levy A."/>
            <person name="Marchetto P."/>
            <person name="Ochoa K."/>
            <person name="Jackson S.M."/>
            <person name="Gillam B."/>
            <person name="Chen W."/>
            <person name="Yan L."/>
            <person name="Higginbotham J."/>
            <person name="Cardenas M."/>
            <person name="Waligorski J."/>
            <person name="Applebaum E."/>
            <person name="Phelps L."/>
            <person name="Falcone J."/>
            <person name="Kanchi K."/>
            <person name="Thane T."/>
            <person name="Scimone A."/>
            <person name="Thane N."/>
            <person name="Henke J."/>
            <person name="Wang T."/>
            <person name="Ruppert J."/>
            <person name="Shah N."/>
            <person name="Rotter K."/>
            <person name="Hodges J."/>
            <person name="Ingenthron E."/>
            <person name="Cordes M."/>
            <person name="Kohlberg S."/>
            <person name="Sgro J."/>
            <person name="Delgado B."/>
            <person name="Mead K."/>
            <person name="Chinwalla A."/>
            <person name="Leonard S."/>
            <person name="Crouse K."/>
            <person name="Collura K."/>
            <person name="Kudrna D."/>
            <person name="Currie J."/>
            <person name="He R."/>
            <person name="Angelova A."/>
            <person name="Rajasekar S."/>
            <person name="Mueller T."/>
            <person name="Lomeli R."/>
            <person name="Scara G."/>
            <person name="Ko A."/>
            <person name="Delaney K."/>
            <person name="Wissotski M."/>
            <person name="Lopez G."/>
            <person name="Campos D."/>
            <person name="Braidotti M."/>
            <person name="Ashley E."/>
            <person name="Golser W."/>
            <person name="Kim H."/>
            <person name="Lee S."/>
            <person name="Lin J."/>
            <person name="Dujmic Z."/>
            <person name="Kim W."/>
            <person name="Talag J."/>
            <person name="Zuccolo A."/>
            <person name="Fan C."/>
            <person name="Sebastian A."/>
            <person name="Kramer M."/>
            <person name="Spiegel L."/>
            <person name="Nascimento L."/>
            <person name="Zutavern T."/>
            <person name="Miller B."/>
            <person name="Ambroise C."/>
            <person name="Muller S."/>
            <person name="Spooner W."/>
            <person name="Narechania A."/>
            <person name="Ren L."/>
            <person name="Wei S."/>
            <person name="Kumari S."/>
            <person name="Faga B."/>
            <person name="Levy M.J."/>
            <person name="McMahan L."/>
            <person name="Van Buren P."/>
            <person name="Vaughn M.W."/>
            <person name="Ying K."/>
            <person name="Yeh C.-T."/>
            <person name="Emrich S.J."/>
            <person name="Jia Y."/>
            <person name="Kalyanaraman A."/>
            <person name="Hsia A.-P."/>
            <person name="Barbazuk W.B."/>
            <person name="Baucom R.S."/>
            <person name="Brutnell T.P."/>
            <person name="Carpita N.C."/>
            <person name="Chaparro C."/>
            <person name="Chia J.-M."/>
            <person name="Deragon J.-M."/>
            <person name="Estill J.C."/>
            <person name="Fu Y."/>
            <person name="Jeddeloh J.A."/>
            <person name="Han Y."/>
            <person name="Lee H."/>
            <person name="Li P."/>
            <person name="Lisch D.R."/>
            <person name="Liu S."/>
            <person name="Liu Z."/>
            <person name="Nagel D.H."/>
            <person name="McCann M.C."/>
            <person name="SanMiguel P."/>
            <person name="Myers A.M."/>
            <person name="Nettleton D."/>
            <person name="Nguyen J."/>
            <person name="Penning B.W."/>
            <person name="Ponnala L."/>
            <person name="Schneider K.L."/>
            <person name="Schwartz D.C."/>
            <person name="Sharma A."/>
            <person name="Soderlund C."/>
            <person name="Springer N.M."/>
            <person name="Sun Q."/>
            <person name="Wang H."/>
            <person name="Waterman M."/>
            <person name="Westerman R."/>
            <person name="Wolfgruber T.K."/>
            <person name="Yang L."/>
            <person name="Yu Y."/>
            <person name="Zhang L."/>
            <person name="Zhou S."/>
            <person name="Zhu Q."/>
            <person name="Bennetzen J.L."/>
            <person name="Dawe R.K."/>
            <person name="Jiang J."/>
            <person name="Jiang N."/>
            <person name="Presting G.G."/>
            <person name="Wessler S.R."/>
            <person name="Aluru S."/>
            <person name="Martienssen R.A."/>
            <person name="Clifton S.W."/>
            <person name="McCombie W.R."/>
            <person name="Wing R.A."/>
            <person name="Wilson R.K."/>
        </authorList>
    </citation>
    <scope>NUCLEOTIDE SEQUENCE [LARGE SCALE GENOMIC DNA]</scope>
    <source>
        <strain evidence="3">cv. B73</strain>
    </source>
</reference>
<feature type="chain" id="PRO_5032831404" evidence="1">
    <location>
        <begin position="23"/>
        <end position="133"/>
    </location>
</feature>
<dbReference type="Gramene" id="Zm00001eb292120_T001">
    <property type="protein sequence ID" value="Zm00001eb292120_P001"/>
    <property type="gene ID" value="Zm00001eb292120"/>
</dbReference>
<evidence type="ECO:0000313" key="3">
    <source>
        <dbReference type="Proteomes" id="UP000007305"/>
    </source>
</evidence>
<feature type="signal peptide" evidence="1">
    <location>
        <begin position="1"/>
        <end position="22"/>
    </location>
</feature>
<keyword evidence="3" id="KW-1185">Reference proteome</keyword>
<sequence length="133" mass="14270">MADANPTLMLLTIFLLVTSATAGCIRINLSHSGMRCTPGDACPVICAKIKGIDGNYLPPSQASLDRLHYAICLVRRRLTHMPPCPRNTSLPSNIDLPCGNLAPCLDAPLLDSRLLLVSSTPSCDPLLPRHLCP</sequence>
<dbReference type="AlphaFoldDB" id="A0A804Q1P7"/>
<accession>A0A804Q1P7</accession>
<reference evidence="2" key="2">
    <citation type="submission" date="2019-07" db="EMBL/GenBank/DDBJ databases">
        <authorList>
            <person name="Seetharam A."/>
            <person name="Woodhouse M."/>
            <person name="Cannon E."/>
        </authorList>
    </citation>
    <scope>NUCLEOTIDE SEQUENCE [LARGE SCALE GENOMIC DNA]</scope>
    <source>
        <strain evidence="2">cv. B73</strain>
    </source>
</reference>
<organism evidence="2 3">
    <name type="scientific">Zea mays</name>
    <name type="common">Maize</name>
    <dbReference type="NCBI Taxonomy" id="4577"/>
    <lineage>
        <taxon>Eukaryota</taxon>
        <taxon>Viridiplantae</taxon>
        <taxon>Streptophyta</taxon>
        <taxon>Embryophyta</taxon>
        <taxon>Tracheophyta</taxon>
        <taxon>Spermatophyta</taxon>
        <taxon>Magnoliopsida</taxon>
        <taxon>Liliopsida</taxon>
        <taxon>Poales</taxon>
        <taxon>Poaceae</taxon>
        <taxon>PACMAD clade</taxon>
        <taxon>Panicoideae</taxon>
        <taxon>Andropogonodae</taxon>
        <taxon>Andropogoneae</taxon>
        <taxon>Tripsacinae</taxon>
        <taxon>Zea</taxon>
    </lineage>
</organism>
<protein>
    <submittedName>
        <fullName evidence="2">Uncharacterized protein</fullName>
    </submittedName>
</protein>
<keyword evidence="1" id="KW-0732">Signal</keyword>
<dbReference type="InParanoid" id="A0A804Q1P7"/>
<dbReference type="EnsemblPlants" id="Zm00001eb292120_T001">
    <property type="protein sequence ID" value="Zm00001eb292120_P001"/>
    <property type="gene ID" value="Zm00001eb292120"/>
</dbReference>